<dbReference type="Proteomes" id="UP001239111">
    <property type="component" value="Chromosome 3"/>
</dbReference>
<evidence type="ECO:0000313" key="1">
    <source>
        <dbReference type="EMBL" id="KAJ8668779.1"/>
    </source>
</evidence>
<proteinExistence type="predicted"/>
<organism evidence="1 2">
    <name type="scientific">Eretmocerus hayati</name>
    <dbReference type="NCBI Taxonomy" id="131215"/>
    <lineage>
        <taxon>Eukaryota</taxon>
        <taxon>Metazoa</taxon>
        <taxon>Ecdysozoa</taxon>
        <taxon>Arthropoda</taxon>
        <taxon>Hexapoda</taxon>
        <taxon>Insecta</taxon>
        <taxon>Pterygota</taxon>
        <taxon>Neoptera</taxon>
        <taxon>Endopterygota</taxon>
        <taxon>Hymenoptera</taxon>
        <taxon>Apocrita</taxon>
        <taxon>Proctotrupomorpha</taxon>
        <taxon>Chalcidoidea</taxon>
        <taxon>Aphelinidae</taxon>
        <taxon>Aphelininae</taxon>
        <taxon>Eretmocerus</taxon>
    </lineage>
</organism>
<name>A0ACC2NEM1_9HYME</name>
<evidence type="ECO:0000313" key="2">
    <source>
        <dbReference type="Proteomes" id="UP001239111"/>
    </source>
</evidence>
<keyword evidence="2" id="KW-1185">Reference proteome</keyword>
<gene>
    <name evidence="1" type="ORF">QAD02_000038</name>
</gene>
<comment type="caution">
    <text evidence="1">The sequence shown here is derived from an EMBL/GenBank/DDBJ whole genome shotgun (WGS) entry which is preliminary data.</text>
</comment>
<protein>
    <submittedName>
        <fullName evidence="1">Uncharacterized protein</fullName>
    </submittedName>
</protein>
<dbReference type="EMBL" id="CM056743">
    <property type="protein sequence ID" value="KAJ8668779.1"/>
    <property type="molecule type" value="Genomic_DNA"/>
</dbReference>
<accession>A0ACC2NEM1</accession>
<sequence>MTSRTLKLKLWPRWIATLRYKSIWNAEQAPIYLRKLLKTVKSKYLRTGKDAMVLEQFRKVFEEEVVYTIAYTATKSRKEQLRPAQQNEIEPEHFKLFMKYVDEKRDECIEHFHKVRDEYDLAHYVFLLGTTGILVGGFNGRGPDETRGCLLADYQNAKSPNQESEWFKMLTKDQKQQKMKCKRIDMQEKKTKDDVAITQELESFAGQSKTSGEMTTKSEEAAASLEFSSQGPVESIPEADSIPFPDADSSKEYEPAPKNMKKGIVKIRSIENFGVKVNVRTRWSPEEKAAFQMASQSQISSSINASA</sequence>
<reference evidence="1" key="1">
    <citation type="submission" date="2023-04" db="EMBL/GenBank/DDBJ databases">
        <title>A chromosome-level genome assembly of the parasitoid wasp Eretmocerus hayati.</title>
        <authorList>
            <person name="Zhong Y."/>
            <person name="Liu S."/>
            <person name="Liu Y."/>
        </authorList>
    </citation>
    <scope>NUCLEOTIDE SEQUENCE</scope>
    <source>
        <strain evidence="1">ZJU_SS_LIU_2023</strain>
    </source>
</reference>